<evidence type="ECO:0000256" key="3">
    <source>
        <dbReference type="ARBA" id="ARBA00022806"/>
    </source>
</evidence>
<dbReference type="InterPro" id="IPR027417">
    <property type="entry name" value="P-loop_NTPase"/>
</dbReference>
<dbReference type="PROSITE" id="PS51192">
    <property type="entry name" value="HELICASE_ATP_BIND_1"/>
    <property type="match status" value="1"/>
</dbReference>
<keyword evidence="4" id="KW-0067">ATP-binding</keyword>
<organism evidence="10 11">
    <name type="scientific">Clostridium ganghwense</name>
    <dbReference type="NCBI Taxonomy" id="312089"/>
    <lineage>
        <taxon>Bacteria</taxon>
        <taxon>Bacillati</taxon>
        <taxon>Bacillota</taxon>
        <taxon>Clostridia</taxon>
        <taxon>Eubacteriales</taxon>
        <taxon>Clostridiaceae</taxon>
        <taxon>Clostridium</taxon>
    </lineage>
</organism>
<dbReference type="InterPro" id="IPR014014">
    <property type="entry name" value="RNA_helicase_DEAD_Q_motif"/>
</dbReference>
<evidence type="ECO:0000259" key="8">
    <source>
        <dbReference type="PROSITE" id="PS51194"/>
    </source>
</evidence>
<comment type="caution">
    <text evidence="10">The sequence shown here is derived from an EMBL/GenBank/DDBJ whole genome shotgun (WGS) entry which is preliminary data.</text>
</comment>
<evidence type="ECO:0000259" key="9">
    <source>
        <dbReference type="PROSITE" id="PS51195"/>
    </source>
</evidence>
<proteinExistence type="predicted"/>
<dbReference type="CDD" id="cd18787">
    <property type="entry name" value="SF2_C_DEAD"/>
    <property type="match status" value="1"/>
</dbReference>
<dbReference type="PROSITE" id="PS51195">
    <property type="entry name" value="Q_MOTIF"/>
    <property type="match status" value="1"/>
</dbReference>
<evidence type="ECO:0000256" key="2">
    <source>
        <dbReference type="ARBA" id="ARBA00022801"/>
    </source>
</evidence>
<dbReference type="GO" id="GO:0004386">
    <property type="term" value="F:helicase activity"/>
    <property type="evidence" value="ECO:0007669"/>
    <property type="project" value="UniProtKB-KW"/>
</dbReference>
<dbReference type="SMART" id="SM00490">
    <property type="entry name" value="HELICc"/>
    <property type="match status" value="1"/>
</dbReference>
<dbReference type="RefSeq" id="WP_268050570.1">
    <property type="nucleotide sequence ID" value="NZ_JAPQES010000005.1"/>
</dbReference>
<keyword evidence="2" id="KW-0378">Hydrolase</keyword>
<feature type="domain" description="Helicase ATP-binding" evidence="7">
    <location>
        <begin position="34"/>
        <end position="206"/>
    </location>
</feature>
<evidence type="ECO:0000256" key="1">
    <source>
        <dbReference type="ARBA" id="ARBA00022741"/>
    </source>
</evidence>
<accession>A0ABT4CRJ6</accession>
<keyword evidence="1" id="KW-0547">Nucleotide-binding</keyword>
<evidence type="ECO:0000259" key="7">
    <source>
        <dbReference type="PROSITE" id="PS51192"/>
    </source>
</evidence>
<evidence type="ECO:0000313" key="11">
    <source>
        <dbReference type="Proteomes" id="UP001079657"/>
    </source>
</evidence>
<dbReference type="EMBL" id="JAPQES010000005">
    <property type="protein sequence ID" value="MCY6371689.1"/>
    <property type="molecule type" value="Genomic_DNA"/>
</dbReference>
<dbReference type="PANTHER" id="PTHR47963">
    <property type="entry name" value="DEAD-BOX ATP-DEPENDENT RNA HELICASE 47, MITOCHONDRIAL"/>
    <property type="match status" value="1"/>
</dbReference>
<dbReference type="PANTHER" id="PTHR47963:SF7">
    <property type="entry name" value="ATP-DEPENDENT RNA HELICASE YFML-RELATED"/>
    <property type="match status" value="1"/>
</dbReference>
<dbReference type="Pfam" id="PF00270">
    <property type="entry name" value="DEAD"/>
    <property type="match status" value="1"/>
</dbReference>
<dbReference type="Pfam" id="PF00271">
    <property type="entry name" value="Helicase_C"/>
    <property type="match status" value="1"/>
</dbReference>
<evidence type="ECO:0000313" key="10">
    <source>
        <dbReference type="EMBL" id="MCY6371689.1"/>
    </source>
</evidence>
<dbReference type="CDD" id="cd00268">
    <property type="entry name" value="DEADc"/>
    <property type="match status" value="1"/>
</dbReference>
<keyword evidence="11" id="KW-1185">Reference proteome</keyword>
<dbReference type="InterPro" id="IPR050547">
    <property type="entry name" value="DEAD_box_RNA_helicases"/>
</dbReference>
<dbReference type="InterPro" id="IPR001650">
    <property type="entry name" value="Helicase_C-like"/>
</dbReference>
<protein>
    <submittedName>
        <fullName evidence="10">DEAD/DEAH box helicase</fullName>
    </submittedName>
</protein>
<dbReference type="InterPro" id="IPR044742">
    <property type="entry name" value="DEAD/DEAH_RhlB"/>
</dbReference>
<evidence type="ECO:0000256" key="5">
    <source>
        <dbReference type="PROSITE-ProRule" id="PRU00552"/>
    </source>
</evidence>
<dbReference type="SUPFAM" id="SSF52540">
    <property type="entry name" value="P-loop containing nucleoside triphosphate hydrolases"/>
    <property type="match status" value="1"/>
</dbReference>
<name>A0ABT4CRJ6_9CLOT</name>
<feature type="region of interest" description="Disordered" evidence="6">
    <location>
        <begin position="383"/>
        <end position="413"/>
    </location>
</feature>
<feature type="domain" description="Helicase C-terminal" evidence="8">
    <location>
        <begin position="233"/>
        <end position="377"/>
    </location>
</feature>
<dbReference type="PROSITE" id="PS51194">
    <property type="entry name" value="HELICASE_CTER"/>
    <property type="match status" value="1"/>
</dbReference>
<feature type="short sequence motif" description="Q motif" evidence="5">
    <location>
        <begin position="3"/>
        <end position="31"/>
    </location>
</feature>
<dbReference type="InterPro" id="IPR014001">
    <property type="entry name" value="Helicase_ATP-bd"/>
</dbReference>
<dbReference type="Gene3D" id="3.40.50.300">
    <property type="entry name" value="P-loop containing nucleotide triphosphate hydrolases"/>
    <property type="match status" value="2"/>
</dbReference>
<gene>
    <name evidence="10" type="ORF">OXH55_13670</name>
</gene>
<dbReference type="InterPro" id="IPR011545">
    <property type="entry name" value="DEAD/DEAH_box_helicase_dom"/>
</dbReference>
<dbReference type="Proteomes" id="UP001079657">
    <property type="component" value="Unassembled WGS sequence"/>
</dbReference>
<dbReference type="SMART" id="SM00487">
    <property type="entry name" value="DEXDc"/>
    <property type="match status" value="1"/>
</dbReference>
<keyword evidence="3 10" id="KW-0347">Helicase</keyword>
<reference evidence="10" key="1">
    <citation type="submission" date="2022-12" db="EMBL/GenBank/DDBJ databases">
        <authorList>
            <person name="Wang J."/>
        </authorList>
    </citation>
    <scope>NUCLEOTIDE SEQUENCE</scope>
    <source>
        <strain evidence="10">HY-42-06</strain>
    </source>
</reference>
<sequence length="413" mass="46533">MAISFDKLELNSNLIEGLKKEGINEPTDIQVKTIPLALENKDIIGQSQTGSGKTLAYLLPIFQKIDSNKKEMQAIILAPTHELVMQIDRQIKLLSQNSGAPITSTTIIGEVNVKRQIEKLKKKPHIIIGSTGRIFQLIKKKKISAHTIKTIVIDEGDRLLDKNNLAGVKDVIKTTMRDRQLMVFSATINEKAINIAKDLMKNPEVIKIEDKKLVNPNITHMYLTTEQRDKIEVLRKLIASIKPQKAIVFINKSEEIEITTSKLQYHHIKAYGIYGNASKEERKKTLEGFRSGKIQLLIASDIAARGLDVKGVTHIFNLDLPEDSKEYLHRAGRTGRSGELGTAISIVTQKETSLIRMYEKDFNIKIEAKEIYKGKIIDIRKGKSAPKKSINRHSNLSTKKSINRHSNLSTKKH</sequence>
<evidence type="ECO:0000256" key="4">
    <source>
        <dbReference type="ARBA" id="ARBA00022840"/>
    </source>
</evidence>
<feature type="compositionally biased region" description="Polar residues" evidence="6">
    <location>
        <begin position="392"/>
        <end position="413"/>
    </location>
</feature>
<evidence type="ECO:0000256" key="6">
    <source>
        <dbReference type="SAM" id="MobiDB-lite"/>
    </source>
</evidence>
<feature type="domain" description="DEAD-box RNA helicase Q" evidence="9">
    <location>
        <begin position="3"/>
        <end position="31"/>
    </location>
</feature>